<accession>A0A1R1XHK7</accession>
<reference evidence="1 2" key="1">
    <citation type="submission" date="2017-01" db="EMBL/GenBank/DDBJ databases">
        <authorList>
            <person name="Mah S.A."/>
            <person name="Swanson W.J."/>
            <person name="Moy G.W."/>
            <person name="Vacquier V.D."/>
        </authorList>
    </citation>
    <scope>NUCLEOTIDE SEQUENCE [LARGE SCALE GENOMIC DNA]</scope>
    <source>
        <strain evidence="1 2">GSMNP</strain>
    </source>
</reference>
<protein>
    <submittedName>
        <fullName evidence="1">Uncharacterized protein</fullName>
    </submittedName>
</protein>
<proteinExistence type="predicted"/>
<dbReference type="AlphaFoldDB" id="A0A1R1XHK7"/>
<sequence length="97" mass="10134">MILLINFASDDVGVGSAITGFHISDGTLPAPGSLQLVVSASESILSLISGSAVPTSVFGQFPEVVSQILIFSCFSVIKILYLLYTGPSAILWNGFPE</sequence>
<dbReference type="Proteomes" id="UP000187283">
    <property type="component" value="Unassembled WGS sequence"/>
</dbReference>
<evidence type="ECO:0000313" key="1">
    <source>
        <dbReference type="EMBL" id="OMJ14088.1"/>
    </source>
</evidence>
<organism evidence="1 2">
    <name type="scientific">Smittium culicis</name>
    <dbReference type="NCBI Taxonomy" id="133412"/>
    <lineage>
        <taxon>Eukaryota</taxon>
        <taxon>Fungi</taxon>
        <taxon>Fungi incertae sedis</taxon>
        <taxon>Zoopagomycota</taxon>
        <taxon>Kickxellomycotina</taxon>
        <taxon>Harpellomycetes</taxon>
        <taxon>Harpellales</taxon>
        <taxon>Legeriomycetaceae</taxon>
        <taxon>Smittium</taxon>
    </lineage>
</organism>
<gene>
    <name evidence="1" type="ORF">AYI70_g8108</name>
</gene>
<comment type="caution">
    <text evidence="1">The sequence shown here is derived from an EMBL/GenBank/DDBJ whole genome shotgun (WGS) entry which is preliminary data.</text>
</comment>
<dbReference type="EMBL" id="LSSN01003213">
    <property type="protein sequence ID" value="OMJ14088.1"/>
    <property type="molecule type" value="Genomic_DNA"/>
</dbReference>
<evidence type="ECO:0000313" key="2">
    <source>
        <dbReference type="Proteomes" id="UP000187283"/>
    </source>
</evidence>
<name>A0A1R1XHK7_9FUNG</name>
<keyword evidence="2" id="KW-1185">Reference proteome</keyword>